<gene>
    <name evidence="1" type="ORF">XELAEV_18029212mg</name>
</gene>
<dbReference type="EMBL" id="CM004475">
    <property type="protein sequence ID" value="OCT78107.1"/>
    <property type="molecule type" value="Genomic_DNA"/>
</dbReference>
<sequence length="99" mass="11690">MFVGLCSWDYAHVFKCLSEFLYPNIYSKQATAWHVYSIHLEIFLNTLNSTWTTKTHTPIIRPLCVCPAKVIQFHSTENGKSLIIFFQQQRKYKEINRGF</sequence>
<proteinExistence type="predicted"/>
<name>A0A974HHC2_XENLA</name>
<evidence type="ECO:0000313" key="2">
    <source>
        <dbReference type="Proteomes" id="UP000694892"/>
    </source>
</evidence>
<evidence type="ECO:0000313" key="1">
    <source>
        <dbReference type="EMBL" id="OCT78107.1"/>
    </source>
</evidence>
<dbReference type="AlphaFoldDB" id="A0A974HHC2"/>
<reference evidence="2" key="1">
    <citation type="journal article" date="2016" name="Nature">
        <title>Genome evolution in the allotetraploid frog Xenopus laevis.</title>
        <authorList>
            <person name="Session A.M."/>
            <person name="Uno Y."/>
            <person name="Kwon T."/>
            <person name="Chapman J.A."/>
            <person name="Toyoda A."/>
            <person name="Takahashi S."/>
            <person name="Fukui A."/>
            <person name="Hikosaka A."/>
            <person name="Suzuki A."/>
            <person name="Kondo M."/>
            <person name="van Heeringen S.J."/>
            <person name="Quigley I."/>
            <person name="Heinz S."/>
            <person name="Ogino H."/>
            <person name="Ochi H."/>
            <person name="Hellsten U."/>
            <person name="Lyons J.B."/>
            <person name="Simakov O."/>
            <person name="Putnam N."/>
            <person name="Stites J."/>
            <person name="Kuroki Y."/>
            <person name="Tanaka T."/>
            <person name="Michiue T."/>
            <person name="Watanabe M."/>
            <person name="Bogdanovic O."/>
            <person name="Lister R."/>
            <person name="Georgiou G."/>
            <person name="Paranjpe S.S."/>
            <person name="van Kruijsbergen I."/>
            <person name="Shu S."/>
            <person name="Carlson J."/>
            <person name="Kinoshita T."/>
            <person name="Ohta Y."/>
            <person name="Mawaribuchi S."/>
            <person name="Jenkins J."/>
            <person name="Grimwood J."/>
            <person name="Schmutz J."/>
            <person name="Mitros T."/>
            <person name="Mozaffari S.V."/>
            <person name="Suzuki Y."/>
            <person name="Haramoto Y."/>
            <person name="Yamamoto T.S."/>
            <person name="Takagi C."/>
            <person name="Heald R."/>
            <person name="Miller K."/>
            <person name="Haudenschild C."/>
            <person name="Kitzman J."/>
            <person name="Nakayama T."/>
            <person name="Izutsu Y."/>
            <person name="Robert J."/>
            <person name="Fortriede J."/>
            <person name="Burns K."/>
            <person name="Lotay V."/>
            <person name="Karimi K."/>
            <person name="Yasuoka Y."/>
            <person name="Dichmann D.S."/>
            <person name="Flajnik M.F."/>
            <person name="Houston D.W."/>
            <person name="Shendure J."/>
            <person name="DuPasquier L."/>
            <person name="Vize P.D."/>
            <person name="Zorn A.M."/>
            <person name="Ito M."/>
            <person name="Marcotte E.M."/>
            <person name="Wallingford J.B."/>
            <person name="Ito Y."/>
            <person name="Asashima M."/>
            <person name="Ueno N."/>
            <person name="Matsuda Y."/>
            <person name="Veenstra G.J."/>
            <person name="Fujiyama A."/>
            <person name="Harland R.M."/>
            <person name="Taira M."/>
            <person name="Rokhsar D.S."/>
        </authorList>
    </citation>
    <scope>NUCLEOTIDE SEQUENCE [LARGE SCALE GENOMIC DNA]</scope>
    <source>
        <strain evidence="2">J</strain>
    </source>
</reference>
<accession>A0A974HHC2</accession>
<organism evidence="1 2">
    <name type="scientific">Xenopus laevis</name>
    <name type="common">African clawed frog</name>
    <dbReference type="NCBI Taxonomy" id="8355"/>
    <lineage>
        <taxon>Eukaryota</taxon>
        <taxon>Metazoa</taxon>
        <taxon>Chordata</taxon>
        <taxon>Craniata</taxon>
        <taxon>Vertebrata</taxon>
        <taxon>Euteleostomi</taxon>
        <taxon>Amphibia</taxon>
        <taxon>Batrachia</taxon>
        <taxon>Anura</taxon>
        <taxon>Pipoidea</taxon>
        <taxon>Pipidae</taxon>
        <taxon>Xenopodinae</taxon>
        <taxon>Xenopus</taxon>
        <taxon>Xenopus</taxon>
    </lineage>
</organism>
<dbReference type="Proteomes" id="UP000694892">
    <property type="component" value="Chromosome 5S"/>
</dbReference>
<protein>
    <submittedName>
        <fullName evidence="1">Uncharacterized protein</fullName>
    </submittedName>
</protein>